<keyword evidence="6" id="KW-1185">Reference proteome</keyword>
<dbReference type="InterPro" id="IPR001584">
    <property type="entry name" value="Integrase_cat-core"/>
</dbReference>
<sequence>MPKDTTPGKPTTRRYSPDEKTAAVRMVRTLRAELGTEHGTVNRVAAQLGYGTESLRSWVRQADIDEGHVPGVSTSDAARLKELEQEVRELKRANEILKRAAKFLRGGARPPAQEVAAFIDANRDDVVAGRRLGVELICSMLQVAPSSYYEFKNRQPSARARRDDVMTPIVRQLWEDNYRVYGARKVWKSARRAGHDVGRDQVARLMRAAGIEGVRRTKRVRTTKPDPDMPRHPDLVGRDFTATEPNQLWVTDLTYVPTWAGVAYVCFIIDAHSRMIVGWRVASHMRTTMVLDAIEMARWSRGTQLTGLRCHSDAGSQFTSIRYGERLAEIGAVPSIGTVGDSYDNALAETVNGYYKAELIRGPAREGRPWKSVEDVELATLSWVHWHNHDRLHGYLADVPPAEFEQSFYATKRTDQLLVGIQ</sequence>
<dbReference type="GO" id="GO:0006313">
    <property type="term" value="P:DNA transposition"/>
    <property type="evidence" value="ECO:0007669"/>
    <property type="project" value="InterPro"/>
</dbReference>
<comment type="function">
    <text evidence="1">Involved in the transposition of the insertion sequence.</text>
</comment>
<name>A0A4Q2SYE9_9ACTN</name>
<dbReference type="InterPro" id="IPR002514">
    <property type="entry name" value="Transposase_8"/>
</dbReference>
<gene>
    <name evidence="5" type="ORF">EUA94_13325</name>
</gene>
<feature type="region of interest" description="Disordered" evidence="3">
    <location>
        <begin position="1"/>
        <end position="20"/>
    </location>
</feature>
<dbReference type="InterPro" id="IPR009057">
    <property type="entry name" value="Homeodomain-like_sf"/>
</dbReference>
<dbReference type="PROSITE" id="PS50994">
    <property type="entry name" value="INTEGRASE"/>
    <property type="match status" value="1"/>
</dbReference>
<dbReference type="PANTHER" id="PTHR46889">
    <property type="entry name" value="TRANSPOSASE INSF FOR INSERTION SEQUENCE IS3B-RELATED"/>
    <property type="match status" value="1"/>
</dbReference>
<feature type="region of interest" description="Disordered" evidence="3">
    <location>
        <begin position="217"/>
        <end position="237"/>
    </location>
</feature>
<reference evidence="5 6" key="1">
    <citation type="submission" date="2019-01" db="EMBL/GenBank/DDBJ databases">
        <title>Novel species of Nocardioides.</title>
        <authorList>
            <person name="Liu Q."/>
            <person name="X Y.-H."/>
        </authorList>
    </citation>
    <scope>NUCLEOTIDE SEQUENCE [LARGE SCALE GENOMIC DNA]</scope>
    <source>
        <strain evidence="5 6">HLT2-9</strain>
    </source>
</reference>
<dbReference type="InterPro" id="IPR036397">
    <property type="entry name" value="RNaseH_sf"/>
</dbReference>
<evidence type="ECO:0000313" key="5">
    <source>
        <dbReference type="EMBL" id="RYC10501.1"/>
    </source>
</evidence>
<feature type="domain" description="Integrase catalytic" evidence="4">
    <location>
        <begin position="241"/>
        <end position="408"/>
    </location>
</feature>
<dbReference type="InterPro" id="IPR025948">
    <property type="entry name" value="HTH-like_dom"/>
</dbReference>
<dbReference type="InterPro" id="IPR012337">
    <property type="entry name" value="RNaseH-like_sf"/>
</dbReference>
<dbReference type="InterPro" id="IPR050900">
    <property type="entry name" value="Transposase_IS3/IS150/IS904"/>
</dbReference>
<protein>
    <submittedName>
        <fullName evidence="5">IS3 family transposase</fullName>
    </submittedName>
</protein>
<dbReference type="NCBIfam" id="NF033516">
    <property type="entry name" value="transpos_IS3"/>
    <property type="match status" value="1"/>
</dbReference>
<dbReference type="RefSeq" id="WP_129427371.1">
    <property type="nucleotide sequence ID" value="NZ_SDWV01000012.1"/>
</dbReference>
<dbReference type="GO" id="GO:0003677">
    <property type="term" value="F:DNA binding"/>
    <property type="evidence" value="ECO:0007669"/>
    <property type="project" value="InterPro"/>
</dbReference>
<dbReference type="GO" id="GO:0004803">
    <property type="term" value="F:transposase activity"/>
    <property type="evidence" value="ECO:0007669"/>
    <property type="project" value="InterPro"/>
</dbReference>
<dbReference type="InterPro" id="IPR048020">
    <property type="entry name" value="Transpos_IS3"/>
</dbReference>
<dbReference type="EMBL" id="SDWV01000012">
    <property type="protein sequence ID" value="RYC10501.1"/>
    <property type="molecule type" value="Genomic_DNA"/>
</dbReference>
<dbReference type="Pfam" id="PF00665">
    <property type="entry name" value="rve"/>
    <property type="match status" value="1"/>
</dbReference>
<evidence type="ECO:0000259" key="4">
    <source>
        <dbReference type="PROSITE" id="PS50994"/>
    </source>
</evidence>
<dbReference type="GO" id="GO:0015074">
    <property type="term" value="P:DNA integration"/>
    <property type="evidence" value="ECO:0007669"/>
    <property type="project" value="InterPro"/>
</dbReference>
<accession>A0A4Q2SYE9</accession>
<dbReference type="InterPro" id="IPR036388">
    <property type="entry name" value="WH-like_DNA-bd_sf"/>
</dbReference>
<evidence type="ECO:0000256" key="1">
    <source>
        <dbReference type="ARBA" id="ARBA00002286"/>
    </source>
</evidence>
<dbReference type="SUPFAM" id="SSF46689">
    <property type="entry name" value="Homeodomain-like"/>
    <property type="match status" value="1"/>
</dbReference>
<dbReference type="Gene3D" id="3.30.420.10">
    <property type="entry name" value="Ribonuclease H-like superfamily/Ribonuclease H"/>
    <property type="match status" value="1"/>
</dbReference>
<dbReference type="PANTHER" id="PTHR46889:SF5">
    <property type="entry name" value="INTEGRASE PROTEIN"/>
    <property type="match status" value="1"/>
</dbReference>
<organism evidence="5 6">
    <name type="scientific">Nocardioides zhouii</name>
    <dbReference type="NCBI Taxonomy" id="1168729"/>
    <lineage>
        <taxon>Bacteria</taxon>
        <taxon>Bacillati</taxon>
        <taxon>Actinomycetota</taxon>
        <taxon>Actinomycetes</taxon>
        <taxon>Propionibacteriales</taxon>
        <taxon>Nocardioidaceae</taxon>
        <taxon>Nocardioides</taxon>
    </lineage>
</organism>
<evidence type="ECO:0000313" key="6">
    <source>
        <dbReference type="Proteomes" id="UP000291101"/>
    </source>
</evidence>
<feature type="compositionally biased region" description="Basic and acidic residues" evidence="3">
    <location>
        <begin position="223"/>
        <end position="237"/>
    </location>
</feature>
<dbReference type="AlphaFoldDB" id="A0A4Q2SYE9"/>
<dbReference type="Pfam" id="PF01527">
    <property type="entry name" value="HTH_Tnp_1"/>
    <property type="match status" value="1"/>
</dbReference>
<dbReference type="Gene3D" id="1.10.10.10">
    <property type="entry name" value="Winged helix-like DNA-binding domain superfamily/Winged helix DNA-binding domain"/>
    <property type="match status" value="1"/>
</dbReference>
<proteinExistence type="predicted"/>
<evidence type="ECO:0000256" key="3">
    <source>
        <dbReference type="SAM" id="MobiDB-lite"/>
    </source>
</evidence>
<evidence type="ECO:0000256" key="2">
    <source>
        <dbReference type="SAM" id="Coils"/>
    </source>
</evidence>
<feature type="coiled-coil region" evidence="2">
    <location>
        <begin position="73"/>
        <end position="100"/>
    </location>
</feature>
<dbReference type="SUPFAM" id="SSF53098">
    <property type="entry name" value="Ribonuclease H-like"/>
    <property type="match status" value="1"/>
</dbReference>
<dbReference type="Proteomes" id="UP000291101">
    <property type="component" value="Unassembled WGS sequence"/>
</dbReference>
<dbReference type="Pfam" id="PF13276">
    <property type="entry name" value="HTH_21"/>
    <property type="match status" value="1"/>
</dbReference>
<dbReference type="OrthoDB" id="4281720at2"/>
<keyword evidence="2" id="KW-0175">Coiled coil</keyword>
<comment type="caution">
    <text evidence="5">The sequence shown here is derived from an EMBL/GenBank/DDBJ whole genome shotgun (WGS) entry which is preliminary data.</text>
</comment>